<feature type="transmembrane region" description="Helical" evidence="1">
    <location>
        <begin position="12"/>
        <end position="30"/>
    </location>
</feature>
<evidence type="ECO:0000313" key="3">
    <source>
        <dbReference type="Proteomes" id="UP000266178"/>
    </source>
</evidence>
<organism evidence="2 3">
    <name type="scientific">Meiothermus granaticius NBRC 107808</name>
    <dbReference type="NCBI Taxonomy" id="1227551"/>
    <lineage>
        <taxon>Bacteria</taxon>
        <taxon>Thermotogati</taxon>
        <taxon>Deinococcota</taxon>
        <taxon>Deinococci</taxon>
        <taxon>Thermales</taxon>
        <taxon>Thermaceae</taxon>
        <taxon>Meiothermus</taxon>
    </lineage>
</organism>
<gene>
    <name evidence="2" type="ORF">Mgrana_03024</name>
</gene>
<reference evidence="2 3" key="1">
    <citation type="submission" date="2018-08" db="EMBL/GenBank/DDBJ databases">
        <title>Meiothermus granaticius genome AF-68 sequencing project.</title>
        <authorList>
            <person name="Da Costa M.S."/>
            <person name="Albuquerque L."/>
            <person name="Raposo P."/>
            <person name="Froufe H.J.C."/>
            <person name="Barroso C.S."/>
            <person name="Egas C."/>
        </authorList>
    </citation>
    <scope>NUCLEOTIDE SEQUENCE [LARGE SCALE GENOMIC DNA]</scope>
    <source>
        <strain evidence="2 3">AF-68</strain>
    </source>
</reference>
<proteinExistence type="predicted"/>
<dbReference type="Proteomes" id="UP000266178">
    <property type="component" value="Unassembled WGS sequence"/>
</dbReference>
<dbReference type="RefSeq" id="WP_119358454.1">
    <property type="nucleotide sequence ID" value="NZ_BJXM01000034.1"/>
</dbReference>
<comment type="caution">
    <text evidence="2">The sequence shown here is derived from an EMBL/GenBank/DDBJ whole genome shotgun (WGS) entry which is preliminary data.</text>
</comment>
<feature type="transmembrane region" description="Helical" evidence="1">
    <location>
        <begin position="42"/>
        <end position="63"/>
    </location>
</feature>
<keyword evidence="1" id="KW-0472">Membrane</keyword>
<evidence type="ECO:0000256" key="1">
    <source>
        <dbReference type="SAM" id="Phobius"/>
    </source>
</evidence>
<name>A0A399F5R5_9DEIN</name>
<keyword evidence="3" id="KW-1185">Reference proteome</keyword>
<sequence>METSFWITGHRHLGELVIALTILLALYASFSRKTPARGLRMAVVGLLDLQVLWGVVMMVVLKLPLTPFVLHPALMILAAVVAHLAARSPKPVPLLWGAVALLLAGFAAIEVVL</sequence>
<accession>A0A399F5R5</accession>
<dbReference type="AlphaFoldDB" id="A0A399F5R5"/>
<feature type="transmembrane region" description="Helical" evidence="1">
    <location>
        <begin position="93"/>
        <end position="112"/>
    </location>
</feature>
<protein>
    <submittedName>
        <fullName evidence="2">Uncharacterized protein</fullName>
    </submittedName>
</protein>
<keyword evidence="1" id="KW-0812">Transmembrane</keyword>
<evidence type="ECO:0000313" key="2">
    <source>
        <dbReference type="EMBL" id="RIH91085.1"/>
    </source>
</evidence>
<feature type="transmembrane region" description="Helical" evidence="1">
    <location>
        <begin position="69"/>
        <end position="86"/>
    </location>
</feature>
<keyword evidence="1" id="KW-1133">Transmembrane helix</keyword>
<dbReference type="EMBL" id="QWLB01000059">
    <property type="protein sequence ID" value="RIH91085.1"/>
    <property type="molecule type" value="Genomic_DNA"/>
</dbReference>